<keyword evidence="3" id="KW-1185">Reference proteome</keyword>
<dbReference type="SUPFAM" id="SSF53335">
    <property type="entry name" value="S-adenosyl-L-methionine-dependent methyltransferases"/>
    <property type="match status" value="1"/>
</dbReference>
<keyword evidence="2" id="KW-0489">Methyltransferase</keyword>
<evidence type="ECO:0000313" key="3">
    <source>
        <dbReference type="Proteomes" id="UP000323136"/>
    </source>
</evidence>
<dbReference type="PANTHER" id="PTHR43861">
    <property type="entry name" value="TRANS-ACONITATE 2-METHYLTRANSFERASE-RELATED"/>
    <property type="match status" value="1"/>
</dbReference>
<dbReference type="AlphaFoldDB" id="A0A5S5DS04"/>
<protein>
    <submittedName>
        <fullName evidence="2">Methyltransferase family protein</fullName>
    </submittedName>
</protein>
<dbReference type="CDD" id="cd02440">
    <property type="entry name" value="AdoMet_MTases"/>
    <property type="match status" value="1"/>
</dbReference>
<accession>A0A5S5DS04</accession>
<comment type="caution">
    <text evidence="2">The sequence shown here is derived from an EMBL/GenBank/DDBJ whole genome shotgun (WGS) entry which is preliminary data.</text>
</comment>
<proteinExistence type="predicted"/>
<reference evidence="2 3" key="1">
    <citation type="submission" date="2019-07" db="EMBL/GenBank/DDBJ databases">
        <title>Genomic Encyclopedia of Type Strains, Phase IV (KMG-IV): sequencing the most valuable type-strain genomes for metagenomic binning, comparative biology and taxonomic classification.</title>
        <authorList>
            <person name="Goeker M."/>
        </authorList>
    </citation>
    <scope>NUCLEOTIDE SEQUENCE [LARGE SCALE GENOMIC DNA]</scope>
    <source>
        <strain evidence="2 3">DSM 18961</strain>
    </source>
</reference>
<dbReference type="Gene3D" id="3.40.50.150">
    <property type="entry name" value="Vaccinia Virus protein VP39"/>
    <property type="match status" value="1"/>
</dbReference>
<dbReference type="GO" id="GO:0008168">
    <property type="term" value="F:methyltransferase activity"/>
    <property type="evidence" value="ECO:0007669"/>
    <property type="project" value="UniProtKB-KW"/>
</dbReference>
<evidence type="ECO:0000313" key="2">
    <source>
        <dbReference type="EMBL" id="TYP98703.1"/>
    </source>
</evidence>
<dbReference type="Proteomes" id="UP000323136">
    <property type="component" value="Unassembled WGS sequence"/>
</dbReference>
<dbReference type="OrthoDB" id="9811589at2"/>
<dbReference type="InterPro" id="IPR029063">
    <property type="entry name" value="SAM-dependent_MTases_sf"/>
</dbReference>
<dbReference type="Gene3D" id="2.20.25.110">
    <property type="entry name" value="S-adenosyl-L-methionine-dependent methyltransferases"/>
    <property type="match status" value="1"/>
</dbReference>
<dbReference type="RefSeq" id="WP_148869522.1">
    <property type="nucleotide sequence ID" value="NZ_VNIA01000002.1"/>
</dbReference>
<feature type="domain" description="Methyltransferase" evidence="1">
    <location>
        <begin position="45"/>
        <end position="160"/>
    </location>
</feature>
<dbReference type="InterPro" id="IPR025714">
    <property type="entry name" value="Methyltranfer_dom"/>
</dbReference>
<organism evidence="2 3">
    <name type="scientific">Tenacibaculum adriaticum</name>
    <dbReference type="NCBI Taxonomy" id="413713"/>
    <lineage>
        <taxon>Bacteria</taxon>
        <taxon>Pseudomonadati</taxon>
        <taxon>Bacteroidota</taxon>
        <taxon>Flavobacteriia</taxon>
        <taxon>Flavobacteriales</taxon>
        <taxon>Flavobacteriaceae</taxon>
        <taxon>Tenacibaculum</taxon>
    </lineage>
</organism>
<dbReference type="Pfam" id="PF13847">
    <property type="entry name" value="Methyltransf_31"/>
    <property type="match status" value="1"/>
</dbReference>
<gene>
    <name evidence="2" type="ORF">C7447_10218</name>
</gene>
<name>A0A5S5DS04_9FLAO</name>
<evidence type="ECO:0000259" key="1">
    <source>
        <dbReference type="Pfam" id="PF13847"/>
    </source>
</evidence>
<sequence length="241" mass="28248">MGTKDWFTSWFDTSYYHILYKHRNDVDAQLFMQNITSYLQLPKTAHIADLPCGKGRHAIYLNSLGYKVTGGDLSKNSIDYAKQFENNRLDFEVWDMRKSLENKYNAVFNLFTSFGYFDNDQDDISVLEGMKNGLKENGYLVLDFLNVIKTKNTLVTEEEKNIDGITFNIKREIKNGFILKHISFFADEKQHSFTEKVKFIDIEKMKFYFEKVGLTIVSVFGDYHLKPFKEEESNRLILIAK</sequence>
<keyword evidence="2" id="KW-0808">Transferase</keyword>
<dbReference type="EMBL" id="VNIA01000002">
    <property type="protein sequence ID" value="TYP98703.1"/>
    <property type="molecule type" value="Genomic_DNA"/>
</dbReference>
<dbReference type="GO" id="GO:0032259">
    <property type="term" value="P:methylation"/>
    <property type="evidence" value="ECO:0007669"/>
    <property type="project" value="UniProtKB-KW"/>
</dbReference>